<dbReference type="GO" id="GO:0005576">
    <property type="term" value="C:extracellular region"/>
    <property type="evidence" value="ECO:0007669"/>
    <property type="project" value="UniProtKB-SubCell"/>
</dbReference>
<gene>
    <name evidence="14" type="ORF">N7532_007012</name>
</gene>
<evidence type="ECO:0000256" key="12">
    <source>
        <dbReference type="ARBA" id="ARBA00042730"/>
    </source>
</evidence>
<dbReference type="AlphaFoldDB" id="A0A9W9FH26"/>
<accession>A0A9W9FH26</accession>
<dbReference type="InterPro" id="IPR014347">
    <property type="entry name" value="Tautomerase/MIF_sf"/>
</dbReference>
<dbReference type="SUPFAM" id="SSF55331">
    <property type="entry name" value="Tautomerase/MIF"/>
    <property type="match status" value="1"/>
</dbReference>
<evidence type="ECO:0000313" key="15">
    <source>
        <dbReference type="Proteomes" id="UP001149074"/>
    </source>
</evidence>
<dbReference type="EC" id="5.3.2.1" evidence="9"/>
<feature type="compositionally biased region" description="Basic and acidic residues" evidence="13">
    <location>
        <begin position="34"/>
        <end position="53"/>
    </location>
</feature>
<dbReference type="GeneID" id="81358484"/>
<keyword evidence="15" id="KW-1185">Reference proteome</keyword>
<feature type="region of interest" description="Disordered" evidence="13">
    <location>
        <begin position="1"/>
        <end position="53"/>
    </location>
</feature>
<dbReference type="OrthoDB" id="255819at2759"/>
<keyword evidence="4" id="KW-0964">Secreted</keyword>
<evidence type="ECO:0000256" key="13">
    <source>
        <dbReference type="SAM" id="MobiDB-lite"/>
    </source>
</evidence>
<comment type="caution">
    <text evidence="14">The sequence shown here is derived from an EMBL/GenBank/DDBJ whole genome shotgun (WGS) entry which is preliminary data.</text>
</comment>
<dbReference type="RefSeq" id="XP_056475664.1">
    <property type="nucleotide sequence ID" value="XM_056619505.1"/>
</dbReference>
<evidence type="ECO:0000256" key="7">
    <source>
        <dbReference type="ARBA" id="ARBA00036823"/>
    </source>
</evidence>
<feature type="compositionally biased region" description="Acidic residues" evidence="13">
    <location>
        <begin position="370"/>
        <end position="380"/>
    </location>
</feature>
<dbReference type="GO" id="GO:0004167">
    <property type="term" value="F:dopachrome isomerase activity"/>
    <property type="evidence" value="ECO:0007669"/>
    <property type="project" value="UniProtKB-EC"/>
</dbReference>
<proteinExistence type="inferred from homology"/>
<dbReference type="EC" id="5.3.3.12" evidence="8"/>
<evidence type="ECO:0000256" key="6">
    <source>
        <dbReference type="ARBA" id="ARBA00036735"/>
    </source>
</evidence>
<feature type="region of interest" description="Disordered" evidence="13">
    <location>
        <begin position="274"/>
        <end position="306"/>
    </location>
</feature>
<evidence type="ECO:0000256" key="1">
    <source>
        <dbReference type="ARBA" id="ARBA00004613"/>
    </source>
</evidence>
<dbReference type="PANTHER" id="PTHR11954">
    <property type="entry name" value="D-DOPACHROME DECARBOXYLASE"/>
    <property type="match status" value="1"/>
</dbReference>
<keyword evidence="5" id="KW-0413">Isomerase</keyword>
<comment type="subcellular location">
    <subcellularLocation>
        <location evidence="1">Secreted</location>
    </subcellularLocation>
</comment>
<dbReference type="EMBL" id="JAPQKI010000005">
    <property type="protein sequence ID" value="KAJ5100011.1"/>
    <property type="molecule type" value="Genomic_DNA"/>
</dbReference>
<evidence type="ECO:0000313" key="14">
    <source>
        <dbReference type="EMBL" id="KAJ5100011.1"/>
    </source>
</evidence>
<dbReference type="Proteomes" id="UP001149074">
    <property type="component" value="Unassembled WGS sequence"/>
</dbReference>
<dbReference type="Gene3D" id="3.30.429.10">
    <property type="entry name" value="Macrophage Migration Inhibitory Factor"/>
    <property type="match status" value="1"/>
</dbReference>
<dbReference type="PANTHER" id="PTHR11954:SF6">
    <property type="entry name" value="MACROPHAGE MIGRATION INHIBITORY FACTOR"/>
    <property type="match status" value="1"/>
</dbReference>
<reference evidence="14" key="1">
    <citation type="submission" date="2022-11" db="EMBL/GenBank/DDBJ databases">
        <authorList>
            <person name="Petersen C."/>
        </authorList>
    </citation>
    <scope>NUCLEOTIDE SEQUENCE</scope>
    <source>
        <strain evidence="14">IBT 30761</strain>
    </source>
</reference>
<dbReference type="Pfam" id="PF01187">
    <property type="entry name" value="MIF"/>
    <property type="match status" value="1"/>
</dbReference>
<evidence type="ECO:0000256" key="3">
    <source>
        <dbReference type="ARBA" id="ARBA00022514"/>
    </source>
</evidence>
<evidence type="ECO:0000256" key="9">
    <source>
        <dbReference type="ARBA" id="ARBA00039086"/>
    </source>
</evidence>
<dbReference type="GO" id="GO:0050178">
    <property type="term" value="F:phenylpyruvate tautomerase activity"/>
    <property type="evidence" value="ECO:0007669"/>
    <property type="project" value="UniProtKB-EC"/>
</dbReference>
<feature type="compositionally biased region" description="Basic and acidic residues" evidence="13">
    <location>
        <begin position="342"/>
        <end position="359"/>
    </location>
</feature>
<keyword evidence="3" id="KW-0202">Cytokine</keyword>
<evidence type="ECO:0000256" key="10">
    <source>
        <dbReference type="ARBA" id="ARBA00041631"/>
    </source>
</evidence>
<evidence type="ECO:0000256" key="2">
    <source>
        <dbReference type="ARBA" id="ARBA00005851"/>
    </source>
</evidence>
<sequence length="403" mass="45123">MDSSKEKKPTLPRLDTNLPPASAPAPGQPGTRRSVFDRRFQRNPDRSDLEPEKLAGLGIHPLFREDEITTDENAIPGSRFSPKTIATHVKQKSAEETSATTKKKEGLAGYYEEAFSSRGSHNSPRERVIQESAVIVELTTNREIKILDLLTEDFCDHLALIFQRPRASVYLTIQQCAALSFSNTSLPGYLLKVYTLPSLMAPLTNMRYTSLLADEMQELLDIGPEQGVILLLAVPEDNFAAGGATASGEILRIERAHQEESLGLFRSFGKQISRRRLKSSSGDTSGPLSPPTSSIQSPPTGRGLKGFINEDIATVEQRVEQRPRLGMKKSVQNFFGRRRLFDRSPVDKNEDQDTAKGKNADNIQAYEQKDQEEENQEENQVEAKPKNQERVKWEDEERAKRGE</sequence>
<comment type="catalytic activity">
    <reaction evidence="7">
        <text>L-dopachrome = 5,6-dihydroxyindole-2-carboxylate</text>
        <dbReference type="Rhea" id="RHEA:13041"/>
        <dbReference type="ChEBI" id="CHEBI:16875"/>
        <dbReference type="ChEBI" id="CHEBI:57509"/>
        <dbReference type="EC" id="5.3.3.12"/>
    </reaction>
</comment>
<name>A0A9W9FH26_9EURO</name>
<organism evidence="14 15">
    <name type="scientific">Penicillium argentinense</name>
    <dbReference type="NCBI Taxonomy" id="1131581"/>
    <lineage>
        <taxon>Eukaryota</taxon>
        <taxon>Fungi</taxon>
        <taxon>Dikarya</taxon>
        <taxon>Ascomycota</taxon>
        <taxon>Pezizomycotina</taxon>
        <taxon>Eurotiomycetes</taxon>
        <taxon>Eurotiomycetidae</taxon>
        <taxon>Eurotiales</taxon>
        <taxon>Aspergillaceae</taxon>
        <taxon>Penicillium</taxon>
    </lineage>
</organism>
<comment type="catalytic activity">
    <reaction evidence="6">
        <text>3-phenylpyruvate = enol-phenylpyruvate</text>
        <dbReference type="Rhea" id="RHEA:17097"/>
        <dbReference type="ChEBI" id="CHEBI:16815"/>
        <dbReference type="ChEBI" id="CHEBI:18005"/>
        <dbReference type="EC" id="5.3.2.1"/>
    </reaction>
</comment>
<comment type="similarity">
    <text evidence="2">Belongs to the MIF family.</text>
</comment>
<reference evidence="14" key="2">
    <citation type="journal article" date="2023" name="IMA Fungus">
        <title>Comparative genomic study of the Penicillium genus elucidates a diverse pangenome and 15 lateral gene transfer events.</title>
        <authorList>
            <person name="Petersen C."/>
            <person name="Sorensen T."/>
            <person name="Nielsen M.R."/>
            <person name="Sondergaard T.E."/>
            <person name="Sorensen J.L."/>
            <person name="Fitzpatrick D.A."/>
            <person name="Frisvad J.C."/>
            <person name="Nielsen K.L."/>
        </authorList>
    </citation>
    <scope>NUCLEOTIDE SEQUENCE</scope>
    <source>
        <strain evidence="14">IBT 30761</strain>
    </source>
</reference>
<feature type="compositionally biased region" description="Basic and acidic residues" evidence="13">
    <location>
        <begin position="381"/>
        <end position="403"/>
    </location>
</feature>
<protein>
    <recommendedName>
        <fullName evidence="12">L-dopachrome isomerase</fullName>
        <ecNumber evidence="9">5.3.2.1</ecNumber>
        <ecNumber evidence="8">5.3.3.12</ecNumber>
    </recommendedName>
    <alternativeName>
        <fullName evidence="10">L-dopachrome tautomerase</fullName>
    </alternativeName>
    <alternativeName>
        <fullName evidence="11">Phenylpyruvate tautomerase</fullName>
    </alternativeName>
</protein>
<feature type="region of interest" description="Disordered" evidence="13">
    <location>
        <begin position="342"/>
        <end position="403"/>
    </location>
</feature>
<evidence type="ECO:0000256" key="5">
    <source>
        <dbReference type="ARBA" id="ARBA00023235"/>
    </source>
</evidence>
<evidence type="ECO:0000256" key="11">
    <source>
        <dbReference type="ARBA" id="ARBA00041912"/>
    </source>
</evidence>
<evidence type="ECO:0000256" key="8">
    <source>
        <dbReference type="ARBA" id="ARBA00038932"/>
    </source>
</evidence>
<evidence type="ECO:0000256" key="4">
    <source>
        <dbReference type="ARBA" id="ARBA00022525"/>
    </source>
</evidence>
<dbReference type="InterPro" id="IPR001398">
    <property type="entry name" value="Macrophage_inhib_fac"/>
</dbReference>